<keyword evidence="6" id="KW-1185">Reference proteome</keyword>
<comment type="caution">
    <text evidence="4">Lacks conserved residue(s) required for the propagation of feature annotation.</text>
</comment>
<evidence type="ECO:0000256" key="4">
    <source>
        <dbReference type="HAMAP-Rule" id="MF_00528"/>
    </source>
</evidence>
<comment type="similarity">
    <text evidence="4">Belongs to the Maf family.</text>
</comment>
<comment type="catalytic activity">
    <reaction evidence="4">
        <text>a 2'-deoxyribonucleoside 5'-triphosphate + H2O = a 2'-deoxyribonucleoside 5'-phosphate + diphosphate + H(+)</text>
        <dbReference type="Rhea" id="RHEA:44644"/>
        <dbReference type="ChEBI" id="CHEBI:15377"/>
        <dbReference type="ChEBI" id="CHEBI:15378"/>
        <dbReference type="ChEBI" id="CHEBI:33019"/>
        <dbReference type="ChEBI" id="CHEBI:61560"/>
        <dbReference type="ChEBI" id="CHEBI:65317"/>
        <dbReference type="EC" id="3.6.1.9"/>
    </reaction>
</comment>
<comment type="cofactor">
    <cofactor evidence="1 4">
        <name>a divalent metal cation</name>
        <dbReference type="ChEBI" id="CHEBI:60240"/>
    </cofactor>
</comment>
<comment type="caution">
    <text evidence="5">The sequence shown here is derived from an EMBL/GenBank/DDBJ whole genome shotgun (WGS) entry which is preliminary data.</text>
</comment>
<dbReference type="Pfam" id="PF02545">
    <property type="entry name" value="Maf"/>
    <property type="match status" value="1"/>
</dbReference>
<evidence type="ECO:0000313" key="6">
    <source>
        <dbReference type="Proteomes" id="UP001315686"/>
    </source>
</evidence>
<dbReference type="GO" id="GO:0047429">
    <property type="term" value="F:nucleoside triphosphate diphosphatase activity"/>
    <property type="evidence" value="ECO:0007669"/>
    <property type="project" value="UniProtKB-EC"/>
</dbReference>
<dbReference type="SUPFAM" id="SSF52972">
    <property type="entry name" value="ITPase-like"/>
    <property type="match status" value="1"/>
</dbReference>
<comment type="catalytic activity">
    <reaction evidence="4">
        <text>a ribonucleoside 5'-triphosphate + H2O = a ribonucleoside 5'-phosphate + diphosphate + H(+)</text>
        <dbReference type="Rhea" id="RHEA:23996"/>
        <dbReference type="ChEBI" id="CHEBI:15377"/>
        <dbReference type="ChEBI" id="CHEBI:15378"/>
        <dbReference type="ChEBI" id="CHEBI:33019"/>
        <dbReference type="ChEBI" id="CHEBI:58043"/>
        <dbReference type="ChEBI" id="CHEBI:61557"/>
        <dbReference type="EC" id="3.6.1.9"/>
    </reaction>
</comment>
<organism evidence="5 6">
    <name type="scientific">Harenicola maris</name>
    <dbReference type="NCBI Taxonomy" id="2841044"/>
    <lineage>
        <taxon>Bacteria</taxon>
        <taxon>Pseudomonadati</taxon>
        <taxon>Pseudomonadota</taxon>
        <taxon>Alphaproteobacteria</taxon>
        <taxon>Rhodobacterales</taxon>
        <taxon>Paracoccaceae</taxon>
        <taxon>Harenicola</taxon>
    </lineage>
</organism>
<dbReference type="GO" id="GO:0009117">
    <property type="term" value="P:nucleotide metabolic process"/>
    <property type="evidence" value="ECO:0007669"/>
    <property type="project" value="UniProtKB-KW"/>
</dbReference>
<dbReference type="Gene3D" id="3.90.950.10">
    <property type="match status" value="1"/>
</dbReference>
<dbReference type="PIRSF" id="PIRSF006305">
    <property type="entry name" value="Maf"/>
    <property type="match status" value="1"/>
</dbReference>
<accession>A0AAP2CNH7</accession>
<dbReference type="InterPro" id="IPR003697">
    <property type="entry name" value="Maf-like"/>
</dbReference>
<evidence type="ECO:0000256" key="2">
    <source>
        <dbReference type="ARBA" id="ARBA00022801"/>
    </source>
</evidence>
<dbReference type="AlphaFoldDB" id="A0AAP2CNH7"/>
<feature type="active site" description="Proton acceptor" evidence="4">
    <location>
        <position position="76"/>
    </location>
</feature>
<dbReference type="InterPro" id="IPR029001">
    <property type="entry name" value="ITPase-like_fam"/>
</dbReference>
<dbReference type="PANTHER" id="PTHR43213">
    <property type="entry name" value="BIFUNCTIONAL DTTP/UTP PYROPHOSPHATASE/METHYLTRANSFERASE PROTEIN-RELATED"/>
    <property type="match status" value="1"/>
</dbReference>
<keyword evidence="4" id="KW-0963">Cytoplasm</keyword>
<dbReference type="PANTHER" id="PTHR43213:SF5">
    <property type="entry name" value="BIFUNCTIONAL DTTP_UTP PYROPHOSPHATASE_METHYLTRANSFERASE PROTEIN-RELATED"/>
    <property type="match status" value="1"/>
</dbReference>
<protein>
    <recommendedName>
        <fullName evidence="4">Nucleoside triphosphate pyrophosphatase</fullName>
        <ecNumber evidence="4">3.6.1.9</ecNumber>
    </recommendedName>
    <alternativeName>
        <fullName evidence="4">Nucleotide pyrophosphatase</fullName>
        <shortName evidence="4">Nucleotide PPase</shortName>
    </alternativeName>
</protein>
<proteinExistence type="inferred from homology"/>
<gene>
    <name evidence="5" type="ORF">IV417_09875</name>
</gene>
<reference evidence="5 6" key="1">
    <citation type="journal article" date="2021" name="Arch. Microbiol.">
        <title>Harenicola maris gen. nov., sp. nov. isolated from the Sea of Japan shallow sediments.</title>
        <authorList>
            <person name="Romanenko L.A."/>
            <person name="Kurilenko V.V."/>
            <person name="Chernysheva N.Y."/>
            <person name="Tekutyeva L.A."/>
            <person name="Velansky P.V."/>
            <person name="Svetashev V.I."/>
            <person name="Isaeva M.P."/>
        </authorList>
    </citation>
    <scope>NUCLEOTIDE SEQUENCE [LARGE SCALE GENOMIC DNA]</scope>
    <source>
        <strain evidence="5 6">KMM 3653</strain>
    </source>
</reference>
<name>A0AAP2CNH7_9RHOB</name>
<evidence type="ECO:0000313" key="5">
    <source>
        <dbReference type="EMBL" id="MBT0957697.1"/>
    </source>
</evidence>
<dbReference type="HAMAP" id="MF_00528">
    <property type="entry name" value="Maf"/>
    <property type="match status" value="1"/>
</dbReference>
<keyword evidence="2 4" id="KW-0378">Hydrolase</keyword>
<comment type="subcellular location">
    <subcellularLocation>
        <location evidence="4">Cytoplasm</location>
    </subcellularLocation>
</comment>
<dbReference type="RefSeq" id="WP_327793922.1">
    <property type="nucleotide sequence ID" value="NZ_JADQAZ010000002.1"/>
</dbReference>
<sequence>MPSDLILASGSSIRAELLRNAGVPFEVSVPRVDEQMIKAAMQAEGFASRDIADALADAKAQKISAKNPEAFVLGCDQVLEFDGRLIDKSSSPEEAAALLAQMSGKPHRLFSAAVIYKDLEPQWRHIARVDLTMRVLSEAFQHSYIDDNWEEIRHCVGGYMLEGAGVRLFSQVRGDYFAVLGLPLLEVLSYLGQRGVITT</sequence>
<dbReference type="EC" id="3.6.1.9" evidence="4"/>
<dbReference type="EMBL" id="JADQAZ010000002">
    <property type="protein sequence ID" value="MBT0957697.1"/>
    <property type="molecule type" value="Genomic_DNA"/>
</dbReference>
<keyword evidence="3 4" id="KW-0546">Nucleotide metabolism</keyword>
<dbReference type="CDD" id="cd00555">
    <property type="entry name" value="Maf"/>
    <property type="match status" value="1"/>
</dbReference>
<dbReference type="Proteomes" id="UP001315686">
    <property type="component" value="Unassembled WGS sequence"/>
</dbReference>
<dbReference type="GO" id="GO:0005737">
    <property type="term" value="C:cytoplasm"/>
    <property type="evidence" value="ECO:0007669"/>
    <property type="project" value="UniProtKB-SubCell"/>
</dbReference>
<evidence type="ECO:0000256" key="3">
    <source>
        <dbReference type="ARBA" id="ARBA00023080"/>
    </source>
</evidence>
<evidence type="ECO:0000256" key="1">
    <source>
        <dbReference type="ARBA" id="ARBA00001968"/>
    </source>
</evidence>
<comment type="function">
    <text evidence="4">Nucleoside triphosphate pyrophosphatase. May have a dual role in cell division arrest and in preventing the incorporation of modified nucleotides into cellular nucleic acids.</text>
</comment>